<evidence type="ECO:0000313" key="1">
    <source>
        <dbReference type="EMBL" id="JAG28549.1"/>
    </source>
</evidence>
<dbReference type="AlphaFoldDB" id="A0A0A9Y8R7"/>
<proteinExistence type="predicted"/>
<accession>A0A0A9Y8R7</accession>
<sequence length="124" mass="13708">MSHEWFDEDICTVLQKQPSRGSLLKSASTRYFEALRLHEIPAPIVEETNRSHTIQKAMQQHDLEATIATPQSSCDCKCINITAITTCPKCGCTTNLHLLNTADGAIDTSWDTTFGELVQTALVV</sequence>
<protein>
    <submittedName>
        <fullName evidence="1">tRNA modification GTPase MnmE</fullName>
    </submittedName>
</protein>
<dbReference type="EMBL" id="GBHO01015054">
    <property type="protein sequence ID" value="JAG28550.1"/>
    <property type="molecule type" value="Transcribed_RNA"/>
</dbReference>
<gene>
    <name evidence="1" type="primary">mnmE_12</name>
    <name evidence="2" type="synonym">mnmE_13</name>
    <name evidence="2" type="ORF">CM83_31427</name>
    <name evidence="1" type="ORF">CM83_31428</name>
</gene>
<reference evidence="1" key="2">
    <citation type="submission" date="2014-07" db="EMBL/GenBank/DDBJ databases">
        <authorList>
            <person name="Hull J."/>
        </authorList>
    </citation>
    <scope>NUCLEOTIDE SEQUENCE</scope>
</reference>
<evidence type="ECO:0000313" key="2">
    <source>
        <dbReference type="EMBL" id="JAG28550.1"/>
    </source>
</evidence>
<reference evidence="1" key="1">
    <citation type="journal article" date="2014" name="PLoS ONE">
        <title>Transcriptome-Based Identification of ABC Transporters in the Western Tarnished Plant Bug Lygus hesperus.</title>
        <authorList>
            <person name="Hull J.J."/>
            <person name="Chaney K."/>
            <person name="Geib S.M."/>
            <person name="Fabrick J.A."/>
            <person name="Brent C.S."/>
            <person name="Walsh D."/>
            <person name="Lavine L.C."/>
        </authorList>
    </citation>
    <scope>NUCLEOTIDE SEQUENCE</scope>
</reference>
<name>A0A0A9Y8R7_LYGHE</name>
<dbReference type="EMBL" id="GBHO01015055">
    <property type="protein sequence ID" value="JAG28549.1"/>
    <property type="molecule type" value="Transcribed_RNA"/>
</dbReference>
<organism evidence="1">
    <name type="scientific">Lygus hesperus</name>
    <name type="common">Western plant bug</name>
    <dbReference type="NCBI Taxonomy" id="30085"/>
    <lineage>
        <taxon>Eukaryota</taxon>
        <taxon>Metazoa</taxon>
        <taxon>Ecdysozoa</taxon>
        <taxon>Arthropoda</taxon>
        <taxon>Hexapoda</taxon>
        <taxon>Insecta</taxon>
        <taxon>Pterygota</taxon>
        <taxon>Neoptera</taxon>
        <taxon>Paraneoptera</taxon>
        <taxon>Hemiptera</taxon>
        <taxon>Heteroptera</taxon>
        <taxon>Panheteroptera</taxon>
        <taxon>Cimicomorpha</taxon>
        <taxon>Miridae</taxon>
        <taxon>Mirini</taxon>
        <taxon>Lygus</taxon>
    </lineage>
</organism>